<accession>A0ABR3QAW6</accession>
<comment type="caution">
    <text evidence="10">The sequence shown here is derived from an EMBL/GenBank/DDBJ whole genome shotgun (WGS) entry which is preliminary data.</text>
</comment>
<evidence type="ECO:0000256" key="6">
    <source>
        <dbReference type="ARBA" id="ARBA00022759"/>
    </source>
</evidence>
<dbReference type="EMBL" id="JBBXJM010000002">
    <property type="protein sequence ID" value="KAL1411647.1"/>
    <property type="molecule type" value="Genomic_DNA"/>
</dbReference>
<feature type="region of interest" description="Disordered" evidence="8">
    <location>
        <begin position="323"/>
        <end position="344"/>
    </location>
</feature>
<proteinExistence type="inferred from homology"/>
<dbReference type="Gene3D" id="3.30.420.10">
    <property type="entry name" value="Ribonuclease H-like superfamily/Ribonuclease H"/>
    <property type="match status" value="1"/>
</dbReference>
<dbReference type="InterPro" id="IPR050092">
    <property type="entry name" value="RNase_H"/>
</dbReference>
<dbReference type="InterPro" id="IPR002156">
    <property type="entry name" value="RNaseH_domain"/>
</dbReference>
<keyword evidence="4" id="KW-0540">Nuclease</keyword>
<evidence type="ECO:0000256" key="2">
    <source>
        <dbReference type="ARBA" id="ARBA00005300"/>
    </source>
</evidence>
<dbReference type="Pfam" id="PF00075">
    <property type="entry name" value="RNase_H"/>
    <property type="match status" value="1"/>
</dbReference>
<dbReference type="PANTHER" id="PTHR10642">
    <property type="entry name" value="RIBONUCLEASE H1"/>
    <property type="match status" value="1"/>
</dbReference>
<evidence type="ECO:0000259" key="9">
    <source>
        <dbReference type="PROSITE" id="PS50879"/>
    </source>
</evidence>
<evidence type="ECO:0000313" key="11">
    <source>
        <dbReference type="Proteomes" id="UP001565368"/>
    </source>
</evidence>
<dbReference type="InterPro" id="IPR009027">
    <property type="entry name" value="Ribosomal_bL9/RNase_H1_N"/>
</dbReference>
<evidence type="ECO:0000256" key="8">
    <source>
        <dbReference type="SAM" id="MobiDB-lite"/>
    </source>
</evidence>
<evidence type="ECO:0000256" key="1">
    <source>
        <dbReference type="ARBA" id="ARBA00000077"/>
    </source>
</evidence>
<evidence type="ECO:0000256" key="7">
    <source>
        <dbReference type="ARBA" id="ARBA00022801"/>
    </source>
</evidence>
<comment type="catalytic activity">
    <reaction evidence="1">
        <text>Endonucleolytic cleavage to 5'-phosphomonoester.</text>
        <dbReference type="EC" id="3.1.26.4"/>
    </reaction>
</comment>
<dbReference type="EC" id="3.1.26.4" evidence="3"/>
<name>A0ABR3QAW6_9TREE</name>
<feature type="compositionally biased region" description="Basic and acidic residues" evidence="8">
    <location>
        <begin position="323"/>
        <end position="335"/>
    </location>
</feature>
<dbReference type="Pfam" id="PF01693">
    <property type="entry name" value="Cauli_VI"/>
    <property type="match status" value="1"/>
</dbReference>
<dbReference type="PROSITE" id="PS50879">
    <property type="entry name" value="RNASE_H_1"/>
    <property type="match status" value="1"/>
</dbReference>
<evidence type="ECO:0000256" key="5">
    <source>
        <dbReference type="ARBA" id="ARBA00022723"/>
    </source>
</evidence>
<dbReference type="Gene3D" id="3.40.970.10">
    <property type="entry name" value="Ribonuclease H1, N-terminal domain"/>
    <property type="match status" value="1"/>
</dbReference>
<dbReference type="PANTHER" id="PTHR10642:SF26">
    <property type="entry name" value="RIBONUCLEASE H1"/>
    <property type="match status" value="1"/>
</dbReference>
<evidence type="ECO:0000313" key="10">
    <source>
        <dbReference type="EMBL" id="KAL1411647.1"/>
    </source>
</evidence>
<gene>
    <name evidence="10" type="ORF">Q8F55_002611</name>
</gene>
<sequence>MLASPRTLRRLTLPTRHLSPAQRTLLSGLRIYVGLRPSRRDTEDSDMPKAAFYAVAAGRTPGIYPTWGEAEAQVKGFTGARFKKFPSEAAARAFVRGEAAPAAAPYARSGKSDGASAGGRGDGARTSAGGRDSPPRDAPDGSLPPELQALAAKGFTLSRGPPHRLVAYTDGSALGNGKKRARAGLGVFWGGVGEAYKANLAERVPGEPQTNNRGELLSIIRALETCPYPLVPLEIRTDSQYSINCITKFLPGWLKNGWKTSTGEVKNAEMIKHLLVLLRARSPTAPVKFKYVRGHAGHAGNEAADRLARMGAAAADVAERTDWLDPDDARAEAGAKAKAKPPSDVEVEIDPEWLMTDEEMLRLERALADE</sequence>
<dbReference type="Proteomes" id="UP001565368">
    <property type="component" value="Unassembled WGS sequence"/>
</dbReference>
<dbReference type="GeneID" id="95983654"/>
<keyword evidence="6" id="KW-0255">Endonuclease</keyword>
<evidence type="ECO:0000256" key="3">
    <source>
        <dbReference type="ARBA" id="ARBA00012180"/>
    </source>
</evidence>
<reference evidence="10 11" key="1">
    <citation type="submission" date="2023-08" db="EMBL/GenBank/DDBJ databases">
        <title>Annotated Genome Sequence of Vanrija albida AlHP1.</title>
        <authorList>
            <person name="Herzog R."/>
        </authorList>
    </citation>
    <scope>NUCLEOTIDE SEQUENCE [LARGE SCALE GENOMIC DNA]</scope>
    <source>
        <strain evidence="10 11">AlHP1</strain>
    </source>
</reference>
<keyword evidence="5" id="KW-0479">Metal-binding</keyword>
<keyword evidence="7" id="KW-0378">Hydrolase</keyword>
<organism evidence="10 11">
    <name type="scientific">Vanrija albida</name>
    <dbReference type="NCBI Taxonomy" id="181172"/>
    <lineage>
        <taxon>Eukaryota</taxon>
        <taxon>Fungi</taxon>
        <taxon>Dikarya</taxon>
        <taxon>Basidiomycota</taxon>
        <taxon>Agaricomycotina</taxon>
        <taxon>Tremellomycetes</taxon>
        <taxon>Trichosporonales</taxon>
        <taxon>Trichosporonaceae</taxon>
        <taxon>Vanrija</taxon>
    </lineage>
</organism>
<dbReference type="InterPro" id="IPR011320">
    <property type="entry name" value="RNase_H1_N"/>
</dbReference>
<feature type="domain" description="RNase H type-1" evidence="9">
    <location>
        <begin position="161"/>
        <end position="313"/>
    </location>
</feature>
<dbReference type="SUPFAM" id="SSF53098">
    <property type="entry name" value="Ribonuclease H-like"/>
    <property type="match status" value="1"/>
</dbReference>
<dbReference type="RefSeq" id="XP_069211591.1">
    <property type="nucleotide sequence ID" value="XM_069351205.1"/>
</dbReference>
<dbReference type="CDD" id="cd09280">
    <property type="entry name" value="RNase_HI_eukaryote_like"/>
    <property type="match status" value="1"/>
</dbReference>
<feature type="region of interest" description="Disordered" evidence="8">
    <location>
        <begin position="102"/>
        <end position="145"/>
    </location>
</feature>
<dbReference type="InterPro" id="IPR036397">
    <property type="entry name" value="RNaseH_sf"/>
</dbReference>
<evidence type="ECO:0000256" key="4">
    <source>
        <dbReference type="ARBA" id="ARBA00022722"/>
    </source>
</evidence>
<protein>
    <recommendedName>
        <fullName evidence="3">ribonuclease H</fullName>
        <ecNumber evidence="3">3.1.26.4</ecNumber>
    </recommendedName>
</protein>
<keyword evidence="11" id="KW-1185">Reference proteome</keyword>
<dbReference type="SUPFAM" id="SSF55658">
    <property type="entry name" value="L9 N-domain-like"/>
    <property type="match status" value="1"/>
</dbReference>
<dbReference type="InterPro" id="IPR037056">
    <property type="entry name" value="RNase_H1_N_sf"/>
</dbReference>
<dbReference type="InterPro" id="IPR012337">
    <property type="entry name" value="RNaseH-like_sf"/>
</dbReference>
<comment type="similarity">
    <text evidence="2">Belongs to the RNase H family.</text>
</comment>
<feature type="compositionally biased region" description="Low complexity" evidence="8">
    <location>
        <begin position="102"/>
        <end position="115"/>
    </location>
</feature>